<dbReference type="PROSITE" id="PS51257">
    <property type="entry name" value="PROKAR_LIPOPROTEIN"/>
    <property type="match status" value="1"/>
</dbReference>
<gene>
    <name evidence="4" type="ORF">HNQ41_000022</name>
</gene>
<dbReference type="InterPro" id="IPR051200">
    <property type="entry name" value="Host-pathogen_enzymatic-act"/>
</dbReference>
<evidence type="ECO:0000313" key="4">
    <source>
        <dbReference type="EMBL" id="MBB5171882.1"/>
    </source>
</evidence>
<evidence type="ECO:0000256" key="2">
    <source>
        <dbReference type="SAM" id="SignalP"/>
    </source>
</evidence>
<proteinExistence type="predicted"/>
<feature type="signal peptide" evidence="2">
    <location>
        <begin position="1"/>
        <end position="21"/>
    </location>
</feature>
<evidence type="ECO:0000259" key="3">
    <source>
        <dbReference type="Pfam" id="PF21783"/>
    </source>
</evidence>
<dbReference type="InterPro" id="IPR048433">
    <property type="entry name" value="YNCE-like_beta-prop"/>
</dbReference>
<dbReference type="AlphaFoldDB" id="A0A840QGV6"/>
<dbReference type="PANTHER" id="PTHR47197">
    <property type="entry name" value="PROTEIN NIRF"/>
    <property type="match status" value="1"/>
</dbReference>
<keyword evidence="1 2" id="KW-0732">Signal</keyword>
<dbReference type="SUPFAM" id="SSF50974">
    <property type="entry name" value="Nitrous oxide reductase, N-terminal domain"/>
    <property type="match status" value="1"/>
</dbReference>
<dbReference type="InterPro" id="IPR011045">
    <property type="entry name" value="N2O_reductase_N"/>
</dbReference>
<evidence type="ECO:0000256" key="1">
    <source>
        <dbReference type="ARBA" id="ARBA00022729"/>
    </source>
</evidence>
<feature type="domain" description="YNCE-like beta-propeller" evidence="3">
    <location>
        <begin position="55"/>
        <end position="331"/>
    </location>
</feature>
<name>A0A840QGV6_9BACI</name>
<dbReference type="InterPro" id="IPR011964">
    <property type="entry name" value="YVTN_b-propeller_repeat"/>
</dbReference>
<keyword evidence="5" id="KW-1185">Reference proteome</keyword>
<dbReference type="InterPro" id="IPR015943">
    <property type="entry name" value="WD40/YVTN_repeat-like_dom_sf"/>
</dbReference>
<dbReference type="RefSeq" id="WP_184662380.1">
    <property type="nucleotide sequence ID" value="NZ_JACHHB010000001.1"/>
</dbReference>
<sequence>MLKAKMTIATLIMFTFLSACALEESTSDGANGDEDEGTDAGELTDIQFYVPSEEGDLISVIDVVSGEHVADIETGQSPTLVTFSSTMRDAFVANQDSSTIEILDTQALEVETEVEVGPRPHGLALSSNNEMLYVATAGDQYLDVVDVNEQEVSAQYDLGNGARTNYVHLEGEEVYVSDHENDQLYVLNAETGELQSSYDTGGTPRVVRKYDDKLYVASSEEGTLEVIDLENDEKEVIDVGRGATDVVVNEDGNQAIVTSVEESFVGLVDLTTGEVTERIEDQEGAKHLSFNREESRVYVTLSDSNEVSVIDVDSFQEEYRIEVGGEQPHGIEMKALPGIGGSC</sequence>
<comment type="caution">
    <text evidence="4">The sequence shown here is derived from an EMBL/GenBank/DDBJ whole genome shotgun (WGS) entry which is preliminary data.</text>
</comment>
<evidence type="ECO:0000313" key="5">
    <source>
        <dbReference type="Proteomes" id="UP000551878"/>
    </source>
</evidence>
<dbReference type="Pfam" id="PF21783">
    <property type="entry name" value="YNCE"/>
    <property type="match status" value="1"/>
</dbReference>
<organism evidence="4 5">
    <name type="scientific">Texcoconibacillus texcoconensis</name>
    <dbReference type="NCBI Taxonomy" id="1095777"/>
    <lineage>
        <taxon>Bacteria</taxon>
        <taxon>Bacillati</taxon>
        <taxon>Bacillota</taxon>
        <taxon>Bacilli</taxon>
        <taxon>Bacillales</taxon>
        <taxon>Bacillaceae</taxon>
        <taxon>Texcoconibacillus</taxon>
    </lineage>
</organism>
<dbReference type="PANTHER" id="PTHR47197:SF3">
    <property type="entry name" value="DIHYDRO-HEME D1 DEHYDROGENASE"/>
    <property type="match status" value="1"/>
</dbReference>
<accession>A0A840QGV6</accession>
<protein>
    <submittedName>
        <fullName evidence="4">YVTN family beta-propeller protein</fullName>
    </submittedName>
</protein>
<dbReference type="EMBL" id="JACHHB010000001">
    <property type="protein sequence ID" value="MBB5171882.1"/>
    <property type="molecule type" value="Genomic_DNA"/>
</dbReference>
<dbReference type="Proteomes" id="UP000551878">
    <property type="component" value="Unassembled WGS sequence"/>
</dbReference>
<feature type="chain" id="PRO_5032810436" evidence="2">
    <location>
        <begin position="22"/>
        <end position="343"/>
    </location>
</feature>
<dbReference type="Gene3D" id="2.130.10.10">
    <property type="entry name" value="YVTN repeat-like/Quinoprotein amine dehydrogenase"/>
    <property type="match status" value="2"/>
</dbReference>
<reference evidence="4 5" key="1">
    <citation type="submission" date="2020-08" db="EMBL/GenBank/DDBJ databases">
        <title>Genomic Encyclopedia of Type Strains, Phase IV (KMG-IV): sequencing the most valuable type-strain genomes for metagenomic binning, comparative biology and taxonomic classification.</title>
        <authorList>
            <person name="Goeker M."/>
        </authorList>
    </citation>
    <scope>NUCLEOTIDE SEQUENCE [LARGE SCALE GENOMIC DNA]</scope>
    <source>
        <strain evidence="4 5">DSM 24696</strain>
    </source>
</reference>
<dbReference type="NCBIfam" id="TIGR02276">
    <property type="entry name" value="beta_rpt_yvtn"/>
    <property type="match status" value="1"/>
</dbReference>